<sequence>MPHIAAMYNSQRTLEEADQAFTDRDAVFTKLAPLFIQYGLQYGVFMLHSHCFLAAEEVMVADGNVCSPSTEGVAFPGSWLANGDPFEFRRDAVPAPPTELLTAFAKAIGPKNADILGLVYTGDMEPGKVLLERTEGRNNITEVVDPDIGVGNLQTGWLPGAGEDGIIKMACHLFCDRRITRNGSSHKDTKTHRRYGSN</sequence>
<accession>A0AAD6VQD8</accession>
<protein>
    <submittedName>
        <fullName evidence="1">Uncharacterized protein</fullName>
    </submittedName>
</protein>
<name>A0AAD6VQD8_9AGAR</name>
<organism evidence="1 2">
    <name type="scientific">Mycena pura</name>
    <dbReference type="NCBI Taxonomy" id="153505"/>
    <lineage>
        <taxon>Eukaryota</taxon>
        <taxon>Fungi</taxon>
        <taxon>Dikarya</taxon>
        <taxon>Basidiomycota</taxon>
        <taxon>Agaricomycotina</taxon>
        <taxon>Agaricomycetes</taxon>
        <taxon>Agaricomycetidae</taxon>
        <taxon>Agaricales</taxon>
        <taxon>Marasmiineae</taxon>
        <taxon>Mycenaceae</taxon>
        <taxon>Mycena</taxon>
    </lineage>
</organism>
<comment type="caution">
    <text evidence="1">The sequence shown here is derived from an EMBL/GenBank/DDBJ whole genome shotgun (WGS) entry which is preliminary data.</text>
</comment>
<keyword evidence="2" id="KW-1185">Reference proteome</keyword>
<evidence type="ECO:0000313" key="2">
    <source>
        <dbReference type="Proteomes" id="UP001219525"/>
    </source>
</evidence>
<gene>
    <name evidence="1" type="ORF">GGX14DRAFT_358827</name>
</gene>
<reference evidence="1" key="1">
    <citation type="submission" date="2023-03" db="EMBL/GenBank/DDBJ databases">
        <title>Massive genome expansion in bonnet fungi (Mycena s.s.) driven by repeated elements and novel gene families across ecological guilds.</title>
        <authorList>
            <consortium name="Lawrence Berkeley National Laboratory"/>
            <person name="Harder C.B."/>
            <person name="Miyauchi S."/>
            <person name="Viragh M."/>
            <person name="Kuo A."/>
            <person name="Thoen E."/>
            <person name="Andreopoulos B."/>
            <person name="Lu D."/>
            <person name="Skrede I."/>
            <person name="Drula E."/>
            <person name="Henrissat B."/>
            <person name="Morin E."/>
            <person name="Kohler A."/>
            <person name="Barry K."/>
            <person name="LaButti K."/>
            <person name="Morin E."/>
            <person name="Salamov A."/>
            <person name="Lipzen A."/>
            <person name="Mereny Z."/>
            <person name="Hegedus B."/>
            <person name="Baldrian P."/>
            <person name="Stursova M."/>
            <person name="Weitz H."/>
            <person name="Taylor A."/>
            <person name="Grigoriev I.V."/>
            <person name="Nagy L.G."/>
            <person name="Martin F."/>
            <person name="Kauserud H."/>
        </authorList>
    </citation>
    <scope>NUCLEOTIDE SEQUENCE</scope>
    <source>
        <strain evidence="1">9144</strain>
    </source>
</reference>
<dbReference type="AlphaFoldDB" id="A0AAD6VQD8"/>
<dbReference type="EMBL" id="JARJCW010000015">
    <property type="protein sequence ID" value="KAJ7216636.1"/>
    <property type="molecule type" value="Genomic_DNA"/>
</dbReference>
<proteinExistence type="predicted"/>
<dbReference type="Proteomes" id="UP001219525">
    <property type="component" value="Unassembled WGS sequence"/>
</dbReference>
<evidence type="ECO:0000313" key="1">
    <source>
        <dbReference type="EMBL" id="KAJ7216636.1"/>
    </source>
</evidence>